<feature type="region of interest" description="Disordered" evidence="1">
    <location>
        <begin position="61"/>
        <end position="89"/>
    </location>
</feature>
<dbReference type="Proteomes" id="UP000799538">
    <property type="component" value="Unassembled WGS sequence"/>
</dbReference>
<dbReference type="AlphaFoldDB" id="A0A6A6GCH4"/>
<reference evidence="3" key="1">
    <citation type="journal article" date="2020" name="Stud. Mycol.">
        <title>101 Dothideomycetes genomes: A test case for predicting lifestyles and emergence of pathogens.</title>
        <authorList>
            <person name="Haridas S."/>
            <person name="Albert R."/>
            <person name="Binder M."/>
            <person name="Bloem J."/>
            <person name="LaButti K."/>
            <person name="Salamov A."/>
            <person name="Andreopoulos B."/>
            <person name="Baker S."/>
            <person name="Barry K."/>
            <person name="Bills G."/>
            <person name="Bluhm B."/>
            <person name="Cannon C."/>
            <person name="Castanera R."/>
            <person name="Culley D."/>
            <person name="Daum C."/>
            <person name="Ezra D."/>
            <person name="Gonzalez J."/>
            <person name="Henrissat B."/>
            <person name="Kuo A."/>
            <person name="Liang C."/>
            <person name="Lipzen A."/>
            <person name="Lutzoni F."/>
            <person name="Magnuson J."/>
            <person name="Mondo S."/>
            <person name="Nolan M."/>
            <person name="Ohm R."/>
            <person name="Pangilinan J."/>
            <person name="Park H.-J."/>
            <person name="Ramirez L."/>
            <person name="Alfaro M."/>
            <person name="Sun H."/>
            <person name="Tritt A."/>
            <person name="Yoshinaga Y."/>
            <person name="Zwiers L.-H."/>
            <person name="Turgeon B."/>
            <person name="Goodwin S."/>
            <person name="Spatafora J."/>
            <person name="Crous P."/>
            <person name="Grigoriev I."/>
        </authorList>
    </citation>
    <scope>NUCLEOTIDE SEQUENCE [LARGE SCALE GENOMIC DNA]</scope>
    <source>
        <strain evidence="3">CECT 20119</strain>
    </source>
</reference>
<organism evidence="2 3">
    <name type="scientific">Elsinoe ampelina</name>
    <dbReference type="NCBI Taxonomy" id="302913"/>
    <lineage>
        <taxon>Eukaryota</taxon>
        <taxon>Fungi</taxon>
        <taxon>Dikarya</taxon>
        <taxon>Ascomycota</taxon>
        <taxon>Pezizomycotina</taxon>
        <taxon>Dothideomycetes</taxon>
        <taxon>Dothideomycetidae</taxon>
        <taxon>Myriangiales</taxon>
        <taxon>Elsinoaceae</taxon>
        <taxon>Elsinoe</taxon>
    </lineage>
</organism>
<keyword evidence="3" id="KW-1185">Reference proteome</keyword>
<sequence length="141" mass="15532">MCRKRKRDADEEGYLQQNLNQHQAWADKNRDRVNEIAKGVRNKAKESARFHCEVYNHNAATPGALEDHNKSRAHLGSDKNYQKPPTVRNSAEVGKWRLRVTVSGSSCVSDTEGVSGSGCLAVVSVVLVGLALRSMSPALML</sequence>
<evidence type="ECO:0000256" key="1">
    <source>
        <dbReference type="SAM" id="MobiDB-lite"/>
    </source>
</evidence>
<evidence type="ECO:0000313" key="2">
    <source>
        <dbReference type="EMBL" id="KAF2223415.1"/>
    </source>
</evidence>
<dbReference type="EMBL" id="ML992506">
    <property type="protein sequence ID" value="KAF2223415.1"/>
    <property type="molecule type" value="Genomic_DNA"/>
</dbReference>
<evidence type="ECO:0000313" key="3">
    <source>
        <dbReference type="Proteomes" id="UP000799538"/>
    </source>
</evidence>
<protein>
    <submittedName>
        <fullName evidence="2">Uncharacterized protein</fullName>
    </submittedName>
</protein>
<gene>
    <name evidence="2" type="ORF">BDZ85DRAFT_261534</name>
</gene>
<accession>A0A6A6GCH4</accession>
<feature type="compositionally biased region" description="Basic and acidic residues" evidence="1">
    <location>
        <begin position="65"/>
        <end position="81"/>
    </location>
</feature>
<dbReference type="OrthoDB" id="3796641at2759"/>
<name>A0A6A6GCH4_9PEZI</name>
<proteinExistence type="predicted"/>